<organism evidence="2 3">
    <name type="scientific">Burkholderia singularis</name>
    <dbReference type="NCBI Taxonomy" id="1503053"/>
    <lineage>
        <taxon>Bacteria</taxon>
        <taxon>Pseudomonadati</taxon>
        <taxon>Pseudomonadota</taxon>
        <taxon>Betaproteobacteria</taxon>
        <taxon>Burkholderiales</taxon>
        <taxon>Burkholderiaceae</taxon>
        <taxon>Burkholderia</taxon>
        <taxon>pseudomallei group</taxon>
    </lineage>
</organism>
<evidence type="ECO:0000313" key="3">
    <source>
        <dbReference type="Proteomes" id="UP000062788"/>
    </source>
</evidence>
<sequence>MLRNNVTGRALMLPPLLLLLTACASKSPCLSSAPAIPPLPPEVRQPATPSICLPTCSAGLMHERESWRASLMNGASPAGNVKPITTR</sequence>
<protein>
    <submittedName>
        <fullName evidence="2">Uncharacterized protein</fullName>
    </submittedName>
</protein>
<feature type="signal peptide" evidence="1">
    <location>
        <begin position="1"/>
        <end position="24"/>
    </location>
</feature>
<gene>
    <name evidence="2" type="ORF">WS67_15830</name>
</gene>
<feature type="chain" id="PRO_5007114342" evidence="1">
    <location>
        <begin position="25"/>
        <end position="87"/>
    </location>
</feature>
<dbReference type="EMBL" id="LOWA01000034">
    <property type="protein sequence ID" value="KVE26345.1"/>
    <property type="molecule type" value="Genomic_DNA"/>
</dbReference>
<evidence type="ECO:0000256" key="1">
    <source>
        <dbReference type="SAM" id="SignalP"/>
    </source>
</evidence>
<accession>A0A103E0Z3</accession>
<evidence type="ECO:0000313" key="2">
    <source>
        <dbReference type="EMBL" id="KVE26345.1"/>
    </source>
</evidence>
<dbReference type="Proteomes" id="UP000062788">
    <property type="component" value="Unassembled WGS sequence"/>
</dbReference>
<reference evidence="2 3" key="1">
    <citation type="submission" date="2015-11" db="EMBL/GenBank/DDBJ databases">
        <title>Expanding the genomic diversity of Burkholderia species for the development of highly accurate diagnostics.</title>
        <authorList>
            <person name="Sahl J."/>
            <person name="Keim P."/>
            <person name="Wagner D."/>
        </authorList>
    </citation>
    <scope>NUCLEOTIDE SEQUENCE [LARGE SCALE GENOMIC DNA]</scope>
    <source>
        <strain evidence="2 3">TSV85</strain>
    </source>
</reference>
<dbReference type="PROSITE" id="PS51257">
    <property type="entry name" value="PROKAR_LIPOPROTEIN"/>
    <property type="match status" value="1"/>
</dbReference>
<keyword evidence="1" id="KW-0732">Signal</keyword>
<comment type="caution">
    <text evidence="2">The sequence shown here is derived from an EMBL/GenBank/DDBJ whole genome shotgun (WGS) entry which is preliminary data.</text>
</comment>
<keyword evidence="3" id="KW-1185">Reference proteome</keyword>
<name>A0A103E0Z3_9BURK</name>
<proteinExistence type="predicted"/>
<dbReference type="AlphaFoldDB" id="A0A103E0Z3"/>